<dbReference type="KEGG" id="arev:RVR_2093"/>
<reference evidence="4 5" key="1">
    <citation type="journal article" date="2010" name="J. Bacteriol.">
        <title>Biochemical characterization of a novel indole prenyltransferase from Streptomyces sp. SN-593.</title>
        <authorList>
            <person name="Takahashi S."/>
            <person name="Takagi H."/>
            <person name="Toyoda A."/>
            <person name="Uramoto M."/>
            <person name="Nogawa T."/>
            <person name="Ueki M."/>
            <person name="Sakaki Y."/>
            <person name="Osada H."/>
        </authorList>
    </citation>
    <scope>NUCLEOTIDE SEQUENCE [LARGE SCALE GENOMIC DNA]</scope>
    <source>
        <strain evidence="4 5">SN-593</strain>
    </source>
</reference>
<protein>
    <submittedName>
        <fullName evidence="4">Putative 3-oxoacyl-ACP synthase I</fullName>
    </submittedName>
</protein>
<dbReference type="EMBL" id="AP018365">
    <property type="protein sequence ID" value="BBA96680.1"/>
    <property type="molecule type" value="Genomic_DNA"/>
</dbReference>
<dbReference type="Pfam" id="PF00109">
    <property type="entry name" value="ketoacyl-synt"/>
    <property type="match status" value="1"/>
</dbReference>
<dbReference type="GO" id="GO:0006633">
    <property type="term" value="P:fatty acid biosynthetic process"/>
    <property type="evidence" value="ECO:0007669"/>
    <property type="project" value="TreeGrafter"/>
</dbReference>
<proteinExistence type="predicted"/>
<dbReference type="InterPro" id="IPR016039">
    <property type="entry name" value="Thiolase-like"/>
</dbReference>
<evidence type="ECO:0000256" key="2">
    <source>
        <dbReference type="SAM" id="MobiDB-lite"/>
    </source>
</evidence>
<evidence type="ECO:0000313" key="4">
    <source>
        <dbReference type="EMBL" id="BBA96680.1"/>
    </source>
</evidence>
<reference evidence="4 5" key="3">
    <citation type="journal article" date="2011" name="Nat. Chem. Biol.">
        <title>Reveromycin A biosynthesis uses RevG and RevJ for stereospecific spiroacetal formation.</title>
        <authorList>
            <person name="Takahashi S."/>
            <person name="Toyoda A."/>
            <person name="Sekiyama Y."/>
            <person name="Takagi H."/>
            <person name="Nogawa T."/>
            <person name="Uramoto M."/>
            <person name="Suzuki R."/>
            <person name="Koshino H."/>
            <person name="Kumano T."/>
            <person name="Panthee S."/>
            <person name="Dairi T."/>
            <person name="Ishikawa J."/>
            <person name="Ikeda H."/>
            <person name="Sakaki Y."/>
            <person name="Osada H."/>
        </authorList>
    </citation>
    <scope>NUCLEOTIDE SEQUENCE [LARGE SCALE GENOMIC DNA]</scope>
    <source>
        <strain evidence="4 5">SN-593</strain>
    </source>
</reference>
<dbReference type="Proteomes" id="UP000595703">
    <property type="component" value="Chromosome"/>
</dbReference>
<dbReference type="GO" id="GO:0004315">
    <property type="term" value="F:3-oxoacyl-[acyl-carrier-protein] synthase activity"/>
    <property type="evidence" value="ECO:0007669"/>
    <property type="project" value="TreeGrafter"/>
</dbReference>
<reference evidence="4 5" key="4">
    <citation type="journal article" date="2020" name="Sci. Rep.">
        <title>beta-carboline chemical signals induce reveromycin production through a LuxR family regulator in Streptomyces sp. SN-593.</title>
        <authorList>
            <person name="Panthee S."/>
            <person name="Kito N."/>
            <person name="Hayashi T."/>
            <person name="Shimizu T."/>
            <person name="Ishikawa J."/>
            <person name="Hamamoto H."/>
            <person name="Osada H."/>
            <person name="Takahashi S."/>
        </authorList>
    </citation>
    <scope>NUCLEOTIDE SEQUENCE [LARGE SCALE GENOMIC DNA]</scope>
    <source>
        <strain evidence="4 5">SN-593</strain>
    </source>
</reference>
<dbReference type="PANTHER" id="PTHR11712:SF336">
    <property type="entry name" value="3-OXOACYL-[ACYL-CARRIER-PROTEIN] SYNTHASE, MITOCHONDRIAL"/>
    <property type="match status" value="1"/>
</dbReference>
<keyword evidence="5" id="KW-1185">Reference proteome</keyword>
<sequence>MNTLVVTGTGYLGPSGPQPVGEDHPGPSAFTVTGFDPVAALGRRTVRYNHRSTLLAMEACGAALRDAGVRVTEANQDAVGVTLGTFCGSVSGSVVFGAETFAQPRPYNVDPATFPNLVINTAAGAVAIRHGLRGANSTVAGGPVAGVNALRTAELTLRAGHVDTMLVGASEEYGRHEAWLAAAVRPHAVLGEAAAVLVVERDDVAASAGRSALCRVAAVATATLDPAAPDELRGLLADALDRAGIPPGRVRRICVRHTGEPRVDAAVREAVAGLLPVPPLFDEERIGDCYTAHAAVQLARTAAAARAEDWGPDDAGVVLAVDPDGLAGTAVLTGPPPPPLADRPTAAA</sequence>
<evidence type="ECO:0000256" key="1">
    <source>
        <dbReference type="ARBA" id="ARBA00022679"/>
    </source>
</evidence>
<feature type="region of interest" description="Disordered" evidence="2">
    <location>
        <begin position="1"/>
        <end position="24"/>
    </location>
</feature>
<dbReference type="AlphaFoldDB" id="A0A7U3VMI8"/>
<dbReference type="RefSeq" id="WP_202233081.1">
    <property type="nucleotide sequence ID" value="NZ_AP018365.1"/>
</dbReference>
<evidence type="ECO:0000313" key="5">
    <source>
        <dbReference type="Proteomes" id="UP000595703"/>
    </source>
</evidence>
<dbReference type="PANTHER" id="PTHR11712">
    <property type="entry name" value="POLYKETIDE SYNTHASE-RELATED"/>
    <property type="match status" value="1"/>
</dbReference>
<organism evidence="4 5">
    <name type="scientific">Actinacidiphila reveromycinica</name>
    <dbReference type="NCBI Taxonomy" id="659352"/>
    <lineage>
        <taxon>Bacteria</taxon>
        <taxon>Bacillati</taxon>
        <taxon>Actinomycetota</taxon>
        <taxon>Actinomycetes</taxon>
        <taxon>Kitasatosporales</taxon>
        <taxon>Streptomycetaceae</taxon>
        <taxon>Actinacidiphila</taxon>
    </lineage>
</organism>
<accession>A0A7U3VMI8</accession>
<gene>
    <name evidence="4" type="ORF">RVR_2093</name>
</gene>
<name>A0A7U3VMI8_9ACTN</name>
<dbReference type="Gene3D" id="3.40.47.10">
    <property type="match status" value="1"/>
</dbReference>
<dbReference type="SUPFAM" id="SSF53901">
    <property type="entry name" value="Thiolase-like"/>
    <property type="match status" value="2"/>
</dbReference>
<feature type="domain" description="Beta-ketoacyl synthase-like N-terminal" evidence="3">
    <location>
        <begin position="48"/>
        <end position="179"/>
    </location>
</feature>
<keyword evidence="1" id="KW-0808">Transferase</keyword>
<evidence type="ECO:0000259" key="3">
    <source>
        <dbReference type="Pfam" id="PF00109"/>
    </source>
</evidence>
<dbReference type="InterPro" id="IPR000794">
    <property type="entry name" value="Beta-ketoacyl_synthase"/>
</dbReference>
<dbReference type="InterPro" id="IPR014030">
    <property type="entry name" value="Ketoacyl_synth_N"/>
</dbReference>
<reference evidence="4 5" key="2">
    <citation type="journal article" date="2011" name="J. Antibiot.">
        <title>Furaquinocins I and J: novel polyketide isoprenoid hybrid compounds from Streptomyces reveromyceticus SN-593.</title>
        <authorList>
            <person name="Panthee S."/>
            <person name="Takahashi S."/>
            <person name="Takagi H."/>
            <person name="Nogawa T."/>
            <person name="Oowada E."/>
            <person name="Uramoto M."/>
            <person name="Osada H."/>
        </authorList>
    </citation>
    <scope>NUCLEOTIDE SEQUENCE [LARGE SCALE GENOMIC DNA]</scope>
    <source>
        <strain evidence="4 5">SN-593</strain>
    </source>
</reference>
<feature type="region of interest" description="Disordered" evidence="2">
    <location>
        <begin position="329"/>
        <end position="348"/>
    </location>
</feature>